<keyword evidence="9" id="KW-0812">Transmembrane</keyword>
<evidence type="ECO:0000313" key="13">
    <source>
        <dbReference type="Proteomes" id="UP001314205"/>
    </source>
</evidence>
<feature type="transmembrane region" description="Helical" evidence="9">
    <location>
        <begin position="1282"/>
        <end position="1303"/>
    </location>
</feature>
<evidence type="ECO:0000256" key="7">
    <source>
        <dbReference type="ARBA" id="ARBA00022801"/>
    </source>
</evidence>
<keyword evidence="8" id="KW-0695">RNA-directed DNA polymerase</keyword>
<dbReference type="InterPro" id="IPR043502">
    <property type="entry name" value="DNA/RNA_pol_sf"/>
</dbReference>
<reference evidence="12 13" key="1">
    <citation type="submission" date="2023-11" db="EMBL/GenBank/DDBJ databases">
        <authorList>
            <person name="Hedman E."/>
            <person name="Englund M."/>
            <person name="Stromberg M."/>
            <person name="Nyberg Akerstrom W."/>
            <person name="Nylinder S."/>
            <person name="Jareborg N."/>
            <person name="Kallberg Y."/>
            <person name="Kronander E."/>
        </authorList>
    </citation>
    <scope>NUCLEOTIDE SEQUENCE [LARGE SCALE GENOMIC DNA]</scope>
</reference>
<gene>
    <name evidence="12" type="ORF">PARMNEM_LOCUS5236</name>
</gene>
<evidence type="ECO:0000313" key="12">
    <source>
        <dbReference type="EMBL" id="CAK1583892.1"/>
    </source>
</evidence>
<dbReference type="GO" id="GO:0003964">
    <property type="term" value="F:RNA-directed DNA polymerase activity"/>
    <property type="evidence" value="ECO:0007669"/>
    <property type="project" value="UniProtKB-KW"/>
</dbReference>
<dbReference type="Pfam" id="PF17917">
    <property type="entry name" value="RT_RNaseH"/>
    <property type="match status" value="1"/>
</dbReference>
<evidence type="ECO:0000256" key="1">
    <source>
        <dbReference type="ARBA" id="ARBA00012493"/>
    </source>
</evidence>
<dbReference type="InterPro" id="IPR041373">
    <property type="entry name" value="RT_RNaseH"/>
</dbReference>
<evidence type="ECO:0000256" key="9">
    <source>
        <dbReference type="SAM" id="Phobius"/>
    </source>
</evidence>
<keyword evidence="3" id="KW-0808">Transferase</keyword>
<dbReference type="GO" id="GO:0003676">
    <property type="term" value="F:nucleic acid binding"/>
    <property type="evidence" value="ECO:0007669"/>
    <property type="project" value="InterPro"/>
</dbReference>
<dbReference type="PROSITE" id="PS50878">
    <property type="entry name" value="RT_POL"/>
    <property type="match status" value="1"/>
</dbReference>
<dbReference type="GO" id="GO:0004519">
    <property type="term" value="F:endonuclease activity"/>
    <property type="evidence" value="ECO:0007669"/>
    <property type="project" value="UniProtKB-KW"/>
</dbReference>
<dbReference type="SUPFAM" id="SSF53098">
    <property type="entry name" value="Ribonuclease H-like"/>
    <property type="match status" value="1"/>
</dbReference>
<dbReference type="Proteomes" id="UP001314205">
    <property type="component" value="Unassembled WGS sequence"/>
</dbReference>
<dbReference type="Pfam" id="PF17921">
    <property type="entry name" value="Integrase_H2C2"/>
    <property type="match status" value="1"/>
</dbReference>
<dbReference type="InterPro" id="IPR000477">
    <property type="entry name" value="RT_dom"/>
</dbReference>
<feature type="domain" description="Integrase catalytic" evidence="11">
    <location>
        <begin position="553"/>
        <end position="706"/>
    </location>
</feature>
<keyword evidence="5" id="KW-0540">Nuclease</keyword>
<accession>A0AAV1KQ22</accession>
<dbReference type="InterPro" id="IPR012337">
    <property type="entry name" value="RNaseH-like_sf"/>
</dbReference>
<evidence type="ECO:0000256" key="8">
    <source>
        <dbReference type="ARBA" id="ARBA00022918"/>
    </source>
</evidence>
<evidence type="ECO:0000256" key="2">
    <source>
        <dbReference type="ARBA" id="ARBA00022670"/>
    </source>
</evidence>
<protein>
    <recommendedName>
        <fullName evidence="1">RNA-directed DNA polymerase</fullName>
        <ecNumber evidence="1">2.7.7.49</ecNumber>
    </recommendedName>
</protein>
<keyword evidence="2" id="KW-0645">Protease</keyword>
<dbReference type="CDD" id="cd01647">
    <property type="entry name" value="RT_LTR"/>
    <property type="match status" value="1"/>
</dbReference>
<dbReference type="InterPro" id="IPR041588">
    <property type="entry name" value="Integrase_H2C2"/>
</dbReference>
<comment type="caution">
    <text evidence="12">The sequence shown here is derived from an EMBL/GenBank/DDBJ whole genome shotgun (WGS) entry which is preliminary data.</text>
</comment>
<dbReference type="SUPFAM" id="SSF56672">
    <property type="entry name" value="DNA/RNA polymerases"/>
    <property type="match status" value="1"/>
</dbReference>
<dbReference type="CDD" id="cd09274">
    <property type="entry name" value="RNase_HI_RT_Ty3"/>
    <property type="match status" value="1"/>
</dbReference>
<dbReference type="Gene3D" id="3.30.70.270">
    <property type="match status" value="1"/>
</dbReference>
<evidence type="ECO:0000256" key="5">
    <source>
        <dbReference type="ARBA" id="ARBA00022722"/>
    </source>
</evidence>
<evidence type="ECO:0000256" key="6">
    <source>
        <dbReference type="ARBA" id="ARBA00022759"/>
    </source>
</evidence>
<keyword evidence="4" id="KW-0548">Nucleotidyltransferase</keyword>
<dbReference type="EMBL" id="CAVLGL010000057">
    <property type="protein sequence ID" value="CAK1583892.1"/>
    <property type="molecule type" value="Genomic_DNA"/>
</dbReference>
<proteinExistence type="predicted"/>
<dbReference type="InterPro" id="IPR043128">
    <property type="entry name" value="Rev_trsase/Diguanyl_cyclase"/>
</dbReference>
<dbReference type="Gene3D" id="1.10.340.70">
    <property type="match status" value="1"/>
</dbReference>
<dbReference type="GO" id="GO:0042575">
    <property type="term" value="C:DNA polymerase complex"/>
    <property type="evidence" value="ECO:0007669"/>
    <property type="project" value="UniProtKB-ARBA"/>
</dbReference>
<evidence type="ECO:0000259" key="10">
    <source>
        <dbReference type="PROSITE" id="PS50878"/>
    </source>
</evidence>
<dbReference type="PROSITE" id="PS50994">
    <property type="entry name" value="INTEGRASE"/>
    <property type="match status" value="1"/>
</dbReference>
<dbReference type="PANTHER" id="PTHR37984:SF5">
    <property type="entry name" value="PROTEIN NYNRIN-LIKE"/>
    <property type="match status" value="1"/>
</dbReference>
<keyword evidence="7" id="KW-0378">Hydrolase</keyword>
<dbReference type="Gene3D" id="3.30.420.10">
    <property type="entry name" value="Ribonuclease H-like superfamily/Ribonuclease H"/>
    <property type="match status" value="1"/>
</dbReference>
<dbReference type="EC" id="2.7.7.49" evidence="1"/>
<keyword evidence="9" id="KW-0472">Membrane</keyword>
<organism evidence="12 13">
    <name type="scientific">Parnassius mnemosyne</name>
    <name type="common">clouded apollo</name>
    <dbReference type="NCBI Taxonomy" id="213953"/>
    <lineage>
        <taxon>Eukaryota</taxon>
        <taxon>Metazoa</taxon>
        <taxon>Ecdysozoa</taxon>
        <taxon>Arthropoda</taxon>
        <taxon>Hexapoda</taxon>
        <taxon>Insecta</taxon>
        <taxon>Pterygota</taxon>
        <taxon>Neoptera</taxon>
        <taxon>Endopterygota</taxon>
        <taxon>Lepidoptera</taxon>
        <taxon>Glossata</taxon>
        <taxon>Ditrysia</taxon>
        <taxon>Papilionoidea</taxon>
        <taxon>Papilionidae</taxon>
        <taxon>Parnassiinae</taxon>
        <taxon>Parnassini</taxon>
        <taxon>Parnassius</taxon>
        <taxon>Driopa</taxon>
    </lineage>
</organism>
<dbReference type="GO" id="GO:0008233">
    <property type="term" value="F:peptidase activity"/>
    <property type="evidence" value="ECO:0007669"/>
    <property type="project" value="UniProtKB-KW"/>
</dbReference>
<name>A0AAV1KQ22_9NEOP</name>
<keyword evidence="9" id="KW-1133">Transmembrane helix</keyword>
<dbReference type="FunFam" id="3.10.20.370:FF:000001">
    <property type="entry name" value="Retrovirus-related Pol polyprotein from transposon 17.6-like protein"/>
    <property type="match status" value="1"/>
</dbReference>
<dbReference type="InterPro" id="IPR036397">
    <property type="entry name" value="RNaseH_sf"/>
</dbReference>
<dbReference type="Pfam" id="PF00665">
    <property type="entry name" value="rve"/>
    <property type="match status" value="1"/>
</dbReference>
<dbReference type="PANTHER" id="PTHR37984">
    <property type="entry name" value="PROTEIN CBG26694"/>
    <property type="match status" value="1"/>
</dbReference>
<keyword evidence="13" id="KW-1185">Reference proteome</keyword>
<dbReference type="FunFam" id="3.10.10.10:FF:000007">
    <property type="entry name" value="Retrovirus-related Pol polyprotein from transposon 17.6-like Protein"/>
    <property type="match status" value="1"/>
</dbReference>
<evidence type="ECO:0000256" key="3">
    <source>
        <dbReference type="ARBA" id="ARBA00022679"/>
    </source>
</evidence>
<dbReference type="InterPro" id="IPR050951">
    <property type="entry name" value="Retrovirus_Pol_polyprotein"/>
</dbReference>
<evidence type="ECO:0000256" key="4">
    <source>
        <dbReference type="ARBA" id="ARBA00022695"/>
    </source>
</evidence>
<evidence type="ECO:0000259" key="11">
    <source>
        <dbReference type="PROSITE" id="PS50994"/>
    </source>
</evidence>
<sequence length="1343" mass="155748">MQVDEINRQVDKLLKDNVIQESHSPWNAPVHLVPKKMDASGEIKFRMVIDYRRLNDITIDDKYPLPNITDLFDKLGKSSYFSTIDLASGYHQIEIEEQDRQKTAFSTQNGHYEFLRMPFGLKTAPATFQRTMDSVLRGLQGIHCMYPDFDKTFILTTDASNIALGAVLSQGPIGSDRPVAYASRTLSDTESRYSTIERELLAVIWAVKLFRPYLYGRKFVIYTDHRPLVWLYSLKEPNSKLTRWRLRLQEYDFEIIYKNGKQNTNADALSRIKVNALNSDDEGHSMDVNFDSKEYKLREHLKDVVKEIEKLNTQNKRHNDTTSIVTISDSSTVSASPMSLSDTISICSSEKVSEYPIRSPSESSKSQTVHSAVELESNGIPILHEAIDTKPNQILIFSWFKNEYQVKDTSRKKQKVLEVFLPLDNSELIKEFLKKYIRPKIKYFIYFERKEHRRQFSNIIIHLFKKDMVQFYECTERVIFVEDEKEQRAIVIKYHEGKTCHRGIKETLVRIRRNYYWDNLQETVSAIINSCTACKKMKYDRKPIKPILQLTQTQDAPFQEIFIDLFNIEGKHYLTLIDAFSKLGQAIEIANRSTPEVVRALMRYFSFYGIPKKISSDPGSEFNNELIKEFLSLHKIEQHIGTPNSPSSMGLIERFHSTIIEIYRLAKYERKPTDAASVMTYSVLAYNNTIHSVTELTPFEVVFGHTDTGSPFNTEFDKQYLQHLVRDHAKRTKFLYKYLAENMVAIKEKIRKKKGGEDEMVFQCGKTIFAKDTNKRKSKDKPRYVKAKVVGKVERNIVPIQIDHWTIIKILNLENIYDDLNVIIAQYHKLSRLIEVKEPYPREFISVKTHVEYIRDITVQKFQQLMPRRFKRGILNPLGSVLKIITGNLDHEDALKYDKLTSELSHNQIIISKKLTLVSKMLDSFINATETLNNNSVMLDARLKSVETMLNHLTTRENNWVFSTYIFGLFNLFISNFRTIFYKLSEIETALAFSRVSILHQSIVNSTELLDHLKLISNTENLVYPPTETNLVKLEQTISVKSYLKKNQIAFIMEIPLTDNNTYNYFKVYSVPIFRESVNETIAIFPKYPYLLVKGMKYLPVTKPCRPLAAGNDFLCTEENRALYPGLTCIEQLMKFENNLTCCTQHAITIEDVKVQRIKAENWIVFTKLKTTLTKHCGNEITKQPIFGTYILTSDEPCDLEIHGTYIHHHRVYTEYEAAPPVSVINLPHLRANINVTSTRVINMNGVNLDEVKYMSNALKHSEIYYTDLSALNGEKDSNFSVLTYVILNFLALSFLLFFIYVLRKKCIPYIQNYRKGIKNDITDNFALREGGVMDTPRPSVLD</sequence>
<dbReference type="InterPro" id="IPR001584">
    <property type="entry name" value="Integrase_cat-core"/>
</dbReference>
<dbReference type="GO" id="GO:0015074">
    <property type="term" value="P:DNA integration"/>
    <property type="evidence" value="ECO:0007669"/>
    <property type="project" value="InterPro"/>
</dbReference>
<feature type="domain" description="Reverse transcriptase" evidence="10">
    <location>
        <begin position="14"/>
        <end position="200"/>
    </location>
</feature>
<dbReference type="Gene3D" id="3.10.10.10">
    <property type="entry name" value="HIV Type 1 Reverse Transcriptase, subunit A, domain 1"/>
    <property type="match status" value="1"/>
</dbReference>
<keyword evidence="6" id="KW-0255">Endonuclease</keyword>
<dbReference type="GO" id="GO:0006508">
    <property type="term" value="P:proteolysis"/>
    <property type="evidence" value="ECO:0007669"/>
    <property type="project" value="UniProtKB-KW"/>
</dbReference>